<evidence type="ECO:0000256" key="1">
    <source>
        <dbReference type="ARBA" id="ARBA00022723"/>
    </source>
</evidence>
<dbReference type="GO" id="GO:0008270">
    <property type="term" value="F:zinc ion binding"/>
    <property type="evidence" value="ECO:0007669"/>
    <property type="project" value="UniProtKB-KW"/>
</dbReference>
<feature type="compositionally biased region" description="Polar residues" evidence="5">
    <location>
        <begin position="119"/>
        <end position="132"/>
    </location>
</feature>
<evidence type="ECO:0000256" key="3">
    <source>
        <dbReference type="ARBA" id="ARBA00022833"/>
    </source>
</evidence>
<dbReference type="PANTHER" id="PTHR32166">
    <property type="entry name" value="OSJNBA0013A04.12 PROTEIN"/>
    <property type="match status" value="1"/>
</dbReference>
<gene>
    <name evidence="7" type="ORF">CB5_LOCUS11184</name>
</gene>
<keyword evidence="1" id="KW-0479">Metal-binding</keyword>
<name>A0A6V7PAZ9_ANACO</name>
<keyword evidence="3" id="KW-0862">Zinc</keyword>
<dbReference type="AlphaFoldDB" id="A0A6V7PAZ9"/>
<keyword evidence="2 4" id="KW-0863">Zinc-finger</keyword>
<dbReference type="InterPro" id="IPR007021">
    <property type="entry name" value="DUF659"/>
</dbReference>
<evidence type="ECO:0000256" key="4">
    <source>
        <dbReference type="PROSITE-ProRule" id="PRU00027"/>
    </source>
</evidence>
<evidence type="ECO:0000313" key="7">
    <source>
        <dbReference type="EMBL" id="CAD1827973.1"/>
    </source>
</evidence>
<dbReference type="PROSITE" id="PS50808">
    <property type="entry name" value="ZF_BED"/>
    <property type="match status" value="1"/>
</dbReference>
<feature type="domain" description="BED-type" evidence="6">
    <location>
        <begin position="28"/>
        <end position="90"/>
    </location>
</feature>
<feature type="region of interest" description="Disordered" evidence="5">
    <location>
        <begin position="1"/>
        <end position="27"/>
    </location>
</feature>
<evidence type="ECO:0000259" key="6">
    <source>
        <dbReference type="PROSITE" id="PS50808"/>
    </source>
</evidence>
<dbReference type="Pfam" id="PF04937">
    <property type="entry name" value="DUF659"/>
    <property type="match status" value="1"/>
</dbReference>
<feature type="compositionally biased region" description="Low complexity" evidence="5">
    <location>
        <begin position="1"/>
        <end position="13"/>
    </location>
</feature>
<sequence length="336" mass="37881">MNSESQASTDGSSSGTGGSASGSSSSINDNTPLWKYVKKVEKLGDGGGNMRFECNFCKQVYNGSYYRVKAHFLRISGQGIKGCSKVTSDNIAEMKRLVEEEELRLKNSIPKQVPLPKTITKSSDTSIESMGVQSFEPRKKRATSTRETALEKSFNVAAQNQLHCEIARMFYSDGLPFNLAKNPYYVSSYTFAASHNISGYIPPNYNMLRTSLLQQERTNIEKLLEPIKSTWREKDLSIVCDGWTDAQRRPLINFLAVTEWTDDVACIENFILNHSMRLAIFNEFVNLKMLAVAETRFASVIVMLGRFKQIKRGLQNMVISDKWASYREDDVGKHNL</sequence>
<dbReference type="PANTHER" id="PTHR32166:SF81">
    <property type="entry name" value="OS06G0658400 PROTEIN"/>
    <property type="match status" value="1"/>
</dbReference>
<protein>
    <recommendedName>
        <fullName evidence="6">BED-type domain-containing protein</fullName>
    </recommendedName>
</protein>
<evidence type="ECO:0000256" key="2">
    <source>
        <dbReference type="ARBA" id="ARBA00022771"/>
    </source>
</evidence>
<feature type="region of interest" description="Disordered" evidence="5">
    <location>
        <begin position="114"/>
        <end position="146"/>
    </location>
</feature>
<organism evidence="7">
    <name type="scientific">Ananas comosus var. bracteatus</name>
    <name type="common">red pineapple</name>
    <dbReference type="NCBI Taxonomy" id="296719"/>
    <lineage>
        <taxon>Eukaryota</taxon>
        <taxon>Viridiplantae</taxon>
        <taxon>Streptophyta</taxon>
        <taxon>Embryophyta</taxon>
        <taxon>Tracheophyta</taxon>
        <taxon>Spermatophyta</taxon>
        <taxon>Magnoliopsida</taxon>
        <taxon>Liliopsida</taxon>
        <taxon>Poales</taxon>
        <taxon>Bromeliaceae</taxon>
        <taxon>Bromelioideae</taxon>
        <taxon>Ananas</taxon>
    </lineage>
</organism>
<proteinExistence type="predicted"/>
<accession>A0A6V7PAZ9</accession>
<dbReference type="InterPro" id="IPR003656">
    <property type="entry name" value="Znf_BED"/>
</dbReference>
<dbReference type="GO" id="GO:0003677">
    <property type="term" value="F:DNA binding"/>
    <property type="evidence" value="ECO:0007669"/>
    <property type="project" value="InterPro"/>
</dbReference>
<dbReference type="EMBL" id="LR862147">
    <property type="protein sequence ID" value="CAD1827973.1"/>
    <property type="molecule type" value="Genomic_DNA"/>
</dbReference>
<evidence type="ECO:0000256" key="5">
    <source>
        <dbReference type="SAM" id="MobiDB-lite"/>
    </source>
</evidence>
<reference evidence="7" key="1">
    <citation type="submission" date="2020-07" db="EMBL/GenBank/DDBJ databases">
        <authorList>
            <person name="Lin J."/>
        </authorList>
    </citation>
    <scope>NUCLEOTIDE SEQUENCE</scope>
</reference>